<keyword evidence="4 7" id="KW-0547">Nucleotide-binding</keyword>
<dbReference type="InterPro" id="IPR017441">
    <property type="entry name" value="Protein_kinase_ATP_BS"/>
</dbReference>
<dbReference type="PANTHER" id="PTHR43289:SF6">
    <property type="entry name" value="SERINE_THREONINE-PROTEIN KINASE NEKL-3"/>
    <property type="match status" value="1"/>
</dbReference>
<dbReference type="InterPro" id="IPR008271">
    <property type="entry name" value="Ser/Thr_kinase_AS"/>
</dbReference>
<proteinExistence type="predicted"/>
<feature type="compositionally biased region" description="Low complexity" evidence="8">
    <location>
        <begin position="415"/>
        <end position="435"/>
    </location>
</feature>
<dbReference type="Proteomes" id="UP001515100">
    <property type="component" value="Unassembled WGS sequence"/>
</dbReference>
<feature type="domain" description="Protein kinase" evidence="9">
    <location>
        <begin position="13"/>
        <end position="276"/>
    </location>
</feature>
<evidence type="ECO:0000259" key="9">
    <source>
        <dbReference type="PROSITE" id="PS50011"/>
    </source>
</evidence>
<evidence type="ECO:0000256" key="7">
    <source>
        <dbReference type="PROSITE-ProRule" id="PRU10141"/>
    </source>
</evidence>
<dbReference type="SMART" id="SM00220">
    <property type="entry name" value="S_TKc"/>
    <property type="match status" value="1"/>
</dbReference>
<evidence type="ECO:0000313" key="11">
    <source>
        <dbReference type="Proteomes" id="UP001515100"/>
    </source>
</evidence>
<feature type="binding site" evidence="7">
    <location>
        <position position="42"/>
    </location>
    <ligand>
        <name>ATP</name>
        <dbReference type="ChEBI" id="CHEBI:30616"/>
    </ligand>
</feature>
<evidence type="ECO:0000256" key="5">
    <source>
        <dbReference type="ARBA" id="ARBA00022777"/>
    </source>
</evidence>
<evidence type="ECO:0000256" key="8">
    <source>
        <dbReference type="SAM" id="MobiDB-lite"/>
    </source>
</evidence>
<dbReference type="PROSITE" id="PS50011">
    <property type="entry name" value="PROTEIN_KINASE_DOM"/>
    <property type="match status" value="1"/>
</dbReference>
<reference evidence="10" key="1">
    <citation type="submission" date="2019-09" db="EMBL/GenBank/DDBJ databases">
        <authorList>
            <person name="Li J."/>
        </authorList>
    </citation>
    <scope>NUCLEOTIDE SEQUENCE [LARGE SCALE GENOMIC DNA]</scope>
    <source>
        <strain evidence="10">NRBC 14897</strain>
    </source>
</reference>
<dbReference type="InterPro" id="IPR000719">
    <property type="entry name" value="Prot_kinase_dom"/>
</dbReference>
<dbReference type="Gene3D" id="1.10.510.10">
    <property type="entry name" value="Transferase(Phosphotransferase) domain 1"/>
    <property type="match status" value="1"/>
</dbReference>
<feature type="region of interest" description="Disordered" evidence="8">
    <location>
        <begin position="341"/>
        <end position="361"/>
    </location>
</feature>
<dbReference type="CDD" id="cd14014">
    <property type="entry name" value="STKc_PknB_like"/>
    <property type="match status" value="1"/>
</dbReference>
<organism evidence="10 11">
    <name type="scientific">Aeromicrobium fastidiosum</name>
    <dbReference type="NCBI Taxonomy" id="52699"/>
    <lineage>
        <taxon>Bacteria</taxon>
        <taxon>Bacillati</taxon>
        <taxon>Actinomycetota</taxon>
        <taxon>Actinomycetes</taxon>
        <taxon>Propionibacteriales</taxon>
        <taxon>Nocardioidaceae</taxon>
        <taxon>Aeromicrobium</taxon>
    </lineage>
</organism>
<dbReference type="RefSeq" id="WP_129185672.1">
    <property type="nucleotide sequence ID" value="NZ_JAGIOG010000001.1"/>
</dbReference>
<accession>A0A641AJ15</accession>
<dbReference type="Pfam" id="PF00069">
    <property type="entry name" value="Pkinase"/>
    <property type="match status" value="1"/>
</dbReference>
<sequence>MAERGVPPVLDGFTFVDLIGQGGFADVFRYRQLMPTRQVAVKVLLESALEGPSQQQFHAEANVMAQLSGHPSIVPIYQVGVSKDGRPYLVMELCPPPSLAGRFRAERFAVPEALETMIKIAGAVETAHRAGILHRDIKPHNILTSSYGTPMLTDFGIAGTAADAHDTSYGLSVPWSPPEAFGDDMPTDPRSDVYSLAATMYSLLAGRSPFEVDGAANDNATLMSRIERQPLQRINRGDVPEALQDVLARAMSKSVGERHPTAMAFARSLQDVQTRLHLGQTRIDVLDASPAAASAQDSEHRTQVRPVQIIVPDDAAGTRVRPVVIQTATPPPIDERTALRQDAARRAEPVPDTMARGGPAVADRTDGSHFLAPATSLEGPAAEQDRSHSPWALAVGAGLALVVAGAVGVAVLTGGSDDSPGPAAAPPTTRSAPSGDDVIGAAVLPPVGLRHTSGQDAVVFTWSPGGDGGDDGYLVRTGPGPQELSAAGPPVTDLTARVETAPGDIACIEVVAVRAGTASEPLAGCEVNR</sequence>
<dbReference type="InterPro" id="IPR011009">
    <property type="entry name" value="Kinase-like_dom_sf"/>
</dbReference>
<keyword evidence="2 10" id="KW-0723">Serine/threonine-protein kinase</keyword>
<dbReference type="EC" id="2.7.11.1" evidence="1"/>
<feature type="region of interest" description="Disordered" evidence="8">
    <location>
        <begin position="415"/>
        <end position="436"/>
    </location>
</feature>
<dbReference type="GO" id="GO:0005524">
    <property type="term" value="F:ATP binding"/>
    <property type="evidence" value="ECO:0007669"/>
    <property type="project" value="UniProtKB-UniRule"/>
</dbReference>
<keyword evidence="5 10" id="KW-0418">Kinase</keyword>
<protein>
    <recommendedName>
        <fullName evidence="1">non-specific serine/threonine protein kinase</fullName>
        <ecNumber evidence="1">2.7.11.1</ecNumber>
    </recommendedName>
</protein>
<dbReference type="OrthoDB" id="9769043at2"/>
<evidence type="ECO:0000256" key="1">
    <source>
        <dbReference type="ARBA" id="ARBA00012513"/>
    </source>
</evidence>
<evidence type="ECO:0000256" key="6">
    <source>
        <dbReference type="ARBA" id="ARBA00022840"/>
    </source>
</evidence>
<keyword evidence="3" id="KW-0808">Transferase</keyword>
<comment type="caution">
    <text evidence="10">The sequence shown here is derived from an EMBL/GenBank/DDBJ whole genome shotgun (WGS) entry which is preliminary data.</text>
</comment>
<gene>
    <name evidence="10" type="ORF">ESP62_014950</name>
</gene>
<dbReference type="PANTHER" id="PTHR43289">
    <property type="entry name" value="MITOGEN-ACTIVATED PROTEIN KINASE KINASE KINASE 20-RELATED"/>
    <property type="match status" value="1"/>
</dbReference>
<evidence type="ECO:0000256" key="2">
    <source>
        <dbReference type="ARBA" id="ARBA00022527"/>
    </source>
</evidence>
<name>A0A641AJ15_9ACTN</name>
<evidence type="ECO:0000313" key="10">
    <source>
        <dbReference type="EMBL" id="KAA1374688.1"/>
    </source>
</evidence>
<evidence type="ECO:0000256" key="4">
    <source>
        <dbReference type="ARBA" id="ARBA00022741"/>
    </source>
</evidence>
<evidence type="ECO:0000256" key="3">
    <source>
        <dbReference type="ARBA" id="ARBA00022679"/>
    </source>
</evidence>
<dbReference type="SUPFAM" id="SSF56112">
    <property type="entry name" value="Protein kinase-like (PK-like)"/>
    <property type="match status" value="1"/>
</dbReference>
<dbReference type="PROSITE" id="PS00107">
    <property type="entry name" value="PROTEIN_KINASE_ATP"/>
    <property type="match status" value="1"/>
</dbReference>
<dbReference type="EMBL" id="SDPP02000004">
    <property type="protein sequence ID" value="KAA1374688.1"/>
    <property type="molecule type" value="Genomic_DNA"/>
</dbReference>
<dbReference type="PROSITE" id="PS00108">
    <property type="entry name" value="PROTEIN_KINASE_ST"/>
    <property type="match status" value="1"/>
</dbReference>
<dbReference type="AlphaFoldDB" id="A0A641AJ15"/>
<dbReference type="GO" id="GO:0004674">
    <property type="term" value="F:protein serine/threonine kinase activity"/>
    <property type="evidence" value="ECO:0007669"/>
    <property type="project" value="UniProtKB-KW"/>
</dbReference>
<keyword evidence="11" id="KW-1185">Reference proteome</keyword>
<keyword evidence="6 7" id="KW-0067">ATP-binding</keyword>